<dbReference type="InterPro" id="IPR001279">
    <property type="entry name" value="Metallo-B-lactamas"/>
</dbReference>
<feature type="signal peptide" evidence="6">
    <location>
        <begin position="1"/>
        <end position="27"/>
    </location>
</feature>
<proteinExistence type="predicted"/>
<gene>
    <name evidence="8" type="ORF">ALFOR1_31601</name>
</gene>
<dbReference type="PANTHER" id="PTHR46233:SF3">
    <property type="entry name" value="HYDROXYACYLGLUTATHIONE HYDROLASE GLOC"/>
    <property type="match status" value="1"/>
</dbReference>
<dbReference type="GO" id="GO:0016787">
    <property type="term" value="F:hydrolase activity"/>
    <property type="evidence" value="ECO:0007669"/>
    <property type="project" value="UniProtKB-KW"/>
</dbReference>
<dbReference type="CDD" id="cd16280">
    <property type="entry name" value="metallo-hydrolase-like_MBL-fold"/>
    <property type="match status" value="1"/>
</dbReference>
<feature type="compositionally biased region" description="Basic and acidic residues" evidence="5">
    <location>
        <begin position="64"/>
        <end position="86"/>
    </location>
</feature>
<accession>A0A6T9Y3X0</accession>
<dbReference type="SUPFAM" id="SSF56281">
    <property type="entry name" value="Metallo-hydrolase/oxidoreductase"/>
    <property type="match status" value="1"/>
</dbReference>
<dbReference type="SMART" id="SM00849">
    <property type="entry name" value="Lactamase_B"/>
    <property type="match status" value="1"/>
</dbReference>
<feature type="chain" id="PRO_5029873297" evidence="6">
    <location>
        <begin position="28"/>
        <end position="350"/>
    </location>
</feature>
<reference evidence="8 9" key="1">
    <citation type="submission" date="2020-06" db="EMBL/GenBank/DDBJ databases">
        <authorList>
            <person name="Duchaud E."/>
        </authorList>
    </citation>
    <scope>NUCLEOTIDE SEQUENCE [LARGE SCALE GENOMIC DNA]</scope>
    <source>
        <strain evidence="8">Alteromonas fortis</strain>
    </source>
</reference>
<evidence type="ECO:0000256" key="2">
    <source>
        <dbReference type="ARBA" id="ARBA00022723"/>
    </source>
</evidence>
<dbReference type="InterPro" id="IPR036866">
    <property type="entry name" value="RibonucZ/Hydroxyglut_hydro"/>
</dbReference>
<comment type="cofactor">
    <cofactor evidence="1">
        <name>Zn(2+)</name>
        <dbReference type="ChEBI" id="CHEBI:29105"/>
    </cofactor>
</comment>
<evidence type="ECO:0000256" key="6">
    <source>
        <dbReference type="SAM" id="SignalP"/>
    </source>
</evidence>
<evidence type="ECO:0000256" key="5">
    <source>
        <dbReference type="SAM" id="MobiDB-lite"/>
    </source>
</evidence>
<dbReference type="Proteomes" id="UP000509458">
    <property type="component" value="Chromosome"/>
</dbReference>
<dbReference type="Gene3D" id="3.60.15.10">
    <property type="entry name" value="Ribonuclease Z/Hydroxyacylglutathione hydrolase-like"/>
    <property type="match status" value="1"/>
</dbReference>
<keyword evidence="3 8" id="KW-0378">Hydrolase</keyword>
<name>A0A6T9Y3X0_ALTMA</name>
<keyword evidence="6" id="KW-0732">Signal</keyword>
<dbReference type="Pfam" id="PF00753">
    <property type="entry name" value="Lactamase_B"/>
    <property type="match status" value="1"/>
</dbReference>
<feature type="domain" description="Metallo-beta-lactamase" evidence="7">
    <location>
        <begin position="109"/>
        <end position="292"/>
    </location>
</feature>
<organism evidence="8 9">
    <name type="scientific">Alteromonas macleodii</name>
    <name type="common">Pseudoalteromonas macleodii</name>
    <dbReference type="NCBI Taxonomy" id="28108"/>
    <lineage>
        <taxon>Bacteria</taxon>
        <taxon>Pseudomonadati</taxon>
        <taxon>Pseudomonadota</taxon>
        <taxon>Gammaproteobacteria</taxon>
        <taxon>Alteromonadales</taxon>
        <taxon>Alteromonadaceae</taxon>
        <taxon>Alteromonas/Salinimonas group</taxon>
        <taxon>Alteromonas</taxon>
    </lineage>
</organism>
<dbReference type="PANTHER" id="PTHR46233">
    <property type="entry name" value="HYDROXYACYLGLUTATHIONE HYDROLASE GLOC"/>
    <property type="match status" value="1"/>
</dbReference>
<evidence type="ECO:0000256" key="3">
    <source>
        <dbReference type="ARBA" id="ARBA00022801"/>
    </source>
</evidence>
<keyword evidence="4" id="KW-0862">Zinc</keyword>
<protein>
    <submittedName>
        <fullName evidence="8">MBL fold metallo-hydrolase</fullName>
    </submittedName>
</protein>
<evidence type="ECO:0000259" key="7">
    <source>
        <dbReference type="SMART" id="SM00849"/>
    </source>
</evidence>
<dbReference type="AlphaFoldDB" id="A0A6T9Y3X0"/>
<evidence type="ECO:0000256" key="4">
    <source>
        <dbReference type="ARBA" id="ARBA00022833"/>
    </source>
</evidence>
<dbReference type="InterPro" id="IPR051453">
    <property type="entry name" value="MBL_Glyoxalase_II"/>
</dbReference>
<evidence type="ECO:0000313" key="9">
    <source>
        <dbReference type="Proteomes" id="UP000509458"/>
    </source>
</evidence>
<evidence type="ECO:0000256" key="1">
    <source>
        <dbReference type="ARBA" id="ARBA00001947"/>
    </source>
</evidence>
<keyword evidence="2" id="KW-0479">Metal-binding</keyword>
<feature type="region of interest" description="Disordered" evidence="5">
    <location>
        <begin position="64"/>
        <end position="92"/>
    </location>
</feature>
<evidence type="ECO:0000313" key="8">
    <source>
        <dbReference type="EMBL" id="CAB9494603.1"/>
    </source>
</evidence>
<dbReference type="EMBL" id="LR812090">
    <property type="protein sequence ID" value="CAB9494603.1"/>
    <property type="molecule type" value="Genomic_DNA"/>
</dbReference>
<dbReference type="GO" id="GO:0046872">
    <property type="term" value="F:metal ion binding"/>
    <property type="evidence" value="ECO:0007669"/>
    <property type="project" value="UniProtKB-KW"/>
</dbReference>
<sequence>MGRVKLDVLKIAFILWAVFFCASCTTANSSPTAQDYARKGLESATHFPGLASLCDISAPPRDMFKLDEKRRERPKRAESEGKSDRKGKGRRQIPPQQVFDNLYYVGAGNVASWAIDTGESIVLVDALNNDDQAQQYIIDGLSALGLGNKPISHLIISHGHGDHYGGFELIKSTYDPRIVMSSVEWDYLENDKFASYRWGKKPSRDVAVDDGEKLNVNGAELSLYVTPGHTPGTLTVIFPVVDGNEKHRAVLWGGTGLNYGPDVSRIQSYTDSAITMKRIIKEQNVDVFLSNHPGRAGTREKLEALSNRQSNEKHAFVQGQDVVVEAFELLENCTRAQWMRIEENRSYQAK</sequence>